<evidence type="ECO:0000313" key="2">
    <source>
        <dbReference type="Proteomes" id="UP001575652"/>
    </source>
</evidence>
<dbReference type="Gene3D" id="3.30.450.20">
    <property type="entry name" value="PAS domain"/>
    <property type="match status" value="1"/>
</dbReference>
<sequence>MSGEARMVDTGNDDVTRLSGEIAGHLRLTLDELGAVRENVRRLLDGVHAEGRRPSRVDLGGIRGELQACLGRPGHPMDGVGVAAAVGYLADGDYWLEWWRHDRRGGLEFVAHSLSPRSDLFYDYSARNWFSAAAASGRTEIVGPYVDVGGTNAYTVTVSVPIDTDRGFAGIAGADIAVARYERLLLSAGCAAPVVLTNADLRVIASNRAEYLPGDLVRADGAWGSLDVAADVFPAGAAWKLFSPALP</sequence>
<name>A0ABV4UR01_9MICC</name>
<comment type="caution">
    <text evidence="1">The sequence shown here is derived from an EMBL/GenBank/DDBJ whole genome shotgun (WGS) entry which is preliminary data.</text>
</comment>
<proteinExistence type="predicted"/>
<evidence type="ECO:0000313" key="1">
    <source>
        <dbReference type="EMBL" id="MFB0836099.1"/>
    </source>
</evidence>
<reference evidence="1 2" key="1">
    <citation type="submission" date="2024-09" db="EMBL/GenBank/DDBJ databases">
        <authorList>
            <person name="Salinas-Garcia M.A."/>
            <person name="Prieme A."/>
        </authorList>
    </citation>
    <scope>NUCLEOTIDE SEQUENCE [LARGE SCALE GENOMIC DNA]</scope>
    <source>
        <strain evidence="1 2">DSM 21081</strain>
    </source>
</reference>
<keyword evidence="2" id="KW-1185">Reference proteome</keyword>
<protein>
    <submittedName>
        <fullName evidence="1">Cache domain-containing protein</fullName>
    </submittedName>
</protein>
<dbReference type="Pfam" id="PF22673">
    <property type="entry name" value="MCP-like_PDC_1"/>
    <property type="match status" value="1"/>
</dbReference>
<accession>A0ABV4UR01</accession>
<gene>
    <name evidence="1" type="ORF">ACETWP_16035</name>
</gene>
<dbReference type="RefSeq" id="WP_373973275.1">
    <property type="nucleotide sequence ID" value="NZ_JBHDLJ010000018.1"/>
</dbReference>
<dbReference type="Proteomes" id="UP001575652">
    <property type="component" value="Unassembled WGS sequence"/>
</dbReference>
<organism evidence="1 2">
    <name type="scientific">Arthrobacter halodurans</name>
    <dbReference type="NCBI Taxonomy" id="516699"/>
    <lineage>
        <taxon>Bacteria</taxon>
        <taxon>Bacillati</taxon>
        <taxon>Actinomycetota</taxon>
        <taxon>Actinomycetes</taxon>
        <taxon>Micrococcales</taxon>
        <taxon>Micrococcaceae</taxon>
        <taxon>Arthrobacter</taxon>
    </lineage>
</organism>
<dbReference type="CDD" id="cd12913">
    <property type="entry name" value="PDC1_MCP_like"/>
    <property type="match status" value="1"/>
</dbReference>
<dbReference type="EMBL" id="JBHDLJ010000018">
    <property type="protein sequence ID" value="MFB0836099.1"/>
    <property type="molecule type" value="Genomic_DNA"/>
</dbReference>